<dbReference type="PROSITE" id="PS50106">
    <property type="entry name" value="PDZ"/>
    <property type="match status" value="2"/>
</dbReference>
<comment type="function">
    <text evidence="2">Might be efficient in the degradation of transiently denatured and unfolded proteins which accumulate in the periplasm following stress conditions.</text>
</comment>
<evidence type="ECO:0000256" key="3">
    <source>
        <dbReference type="ARBA" id="ARBA00004418"/>
    </source>
</evidence>
<evidence type="ECO:0000256" key="8">
    <source>
        <dbReference type="ARBA" id="ARBA00022729"/>
    </source>
</evidence>
<dbReference type="InterPro" id="IPR011782">
    <property type="entry name" value="Pept_S1C_Do"/>
</dbReference>
<dbReference type="InterPro" id="IPR001940">
    <property type="entry name" value="Peptidase_S1C"/>
</dbReference>
<dbReference type="NCBIfam" id="TIGR02037">
    <property type="entry name" value="degP_htrA_DO"/>
    <property type="match status" value="1"/>
</dbReference>
<evidence type="ECO:0000256" key="6">
    <source>
        <dbReference type="ARBA" id="ARBA00013958"/>
    </source>
</evidence>
<dbReference type="Pfam" id="PF13180">
    <property type="entry name" value="PDZ_2"/>
    <property type="match status" value="2"/>
</dbReference>
<dbReference type="CDD" id="cd10839">
    <property type="entry name" value="cpPDZ1_DegP-like"/>
    <property type="match status" value="1"/>
</dbReference>
<evidence type="ECO:0000256" key="9">
    <source>
        <dbReference type="ARBA" id="ARBA00022737"/>
    </source>
</evidence>
<dbReference type="InterPro" id="IPR009003">
    <property type="entry name" value="Peptidase_S1_PA"/>
</dbReference>
<keyword evidence="12" id="KW-0720">Serine protease</keyword>
<reference evidence="18 19" key="1">
    <citation type="submission" date="2020-10" db="EMBL/GenBank/DDBJ databases">
        <title>Phylogeny of dyella-like bacteria.</title>
        <authorList>
            <person name="Fu J."/>
        </authorList>
    </citation>
    <scope>NUCLEOTIDE SEQUENCE [LARGE SCALE GENOMIC DNA]</scope>
    <source>
        <strain evidence="18 19">BB4</strain>
    </source>
</reference>
<evidence type="ECO:0000313" key="19">
    <source>
        <dbReference type="Proteomes" id="UP001620408"/>
    </source>
</evidence>
<dbReference type="EMBL" id="JADIKD010000010">
    <property type="protein sequence ID" value="MFK2917567.1"/>
    <property type="molecule type" value="Genomic_DNA"/>
</dbReference>
<dbReference type="Gene3D" id="2.40.10.120">
    <property type="match status" value="1"/>
</dbReference>
<keyword evidence="7" id="KW-0645">Protease</keyword>
<dbReference type="SUPFAM" id="SSF50494">
    <property type="entry name" value="Trypsin-like serine proteases"/>
    <property type="match status" value="1"/>
</dbReference>
<protein>
    <recommendedName>
        <fullName evidence="6">Probable periplasmic serine endoprotease DegP-like</fullName>
        <ecNumber evidence="5">3.4.21.107</ecNumber>
    </recommendedName>
    <alternativeName>
        <fullName evidence="14">Protease Do</fullName>
    </alternativeName>
</protein>
<evidence type="ECO:0000256" key="13">
    <source>
        <dbReference type="ARBA" id="ARBA00023016"/>
    </source>
</evidence>
<sequence>MNRPTLRRAVYGALVSLAVAGAAHAQTTQAQAGTPVASATPVASLPDFTGIVQKNAPAVVHVEAKYSGKSARKSRSAQAQGPGGMPDDPQMEMFRRFFGMPMMPSPEEQKRTSLGSGFIISSDGYILTNTHVVDDADTVTVRLQDRRTLTAKVIGSDPQYDIALLKVDAGGSLPMVSIGDSRNLKPGQWVLAIGSPFGFDYTVTQGIVSAVGRNLGSQDQPYTSFIQTDVPINRGNSGGPLFDLQGRVVGVNSQIYSNTGGYLGVAFSIPIDVAMNVVKQIKEKGYVTRGQLGVGMQPITDEMAKAFKLGNASGAAVTQVTPGSGAEKAGLRPGDVILAYNGQAIGQVADLPPLVGMTPPGSKATLQILRDGKKQDVSVTIGEMKRDGKAALASGGGNSDAPAARGGSTALGLAVEDVDSDTRQQLGLKSGEGVLISNITGPVAARVGLQPGDVILMVNQQRVSNAAGFREATKSVKPGDTVLLLVRHGDQSGFVSLTIPSGKDDEG</sequence>
<comment type="similarity">
    <text evidence="4">Belongs to the peptidase S1C family.</text>
</comment>
<keyword evidence="9" id="KW-0677">Repeat</keyword>
<dbReference type="Gene3D" id="2.30.42.10">
    <property type="match status" value="2"/>
</dbReference>
<dbReference type="SUPFAM" id="SSF50156">
    <property type="entry name" value="PDZ domain-like"/>
    <property type="match status" value="2"/>
</dbReference>
<accession>A0ABW8K788</accession>
<dbReference type="PRINTS" id="PR00834">
    <property type="entry name" value="PROTEASES2C"/>
</dbReference>
<dbReference type="EC" id="3.4.21.107" evidence="5"/>
<organism evidence="18 19">
    <name type="scientific">Dyella koreensis</name>
    <dbReference type="NCBI Taxonomy" id="311235"/>
    <lineage>
        <taxon>Bacteria</taxon>
        <taxon>Pseudomonadati</taxon>
        <taxon>Pseudomonadota</taxon>
        <taxon>Gammaproteobacteria</taxon>
        <taxon>Lysobacterales</taxon>
        <taxon>Rhodanobacteraceae</taxon>
        <taxon>Dyella</taxon>
    </lineage>
</organism>
<comment type="caution">
    <text evidence="18">The sequence shown here is derived from an EMBL/GenBank/DDBJ whole genome shotgun (WGS) entry which is preliminary data.</text>
</comment>
<keyword evidence="8 16" id="KW-0732">Signal</keyword>
<evidence type="ECO:0000256" key="2">
    <source>
        <dbReference type="ARBA" id="ARBA00002610"/>
    </source>
</evidence>
<dbReference type="PANTHER" id="PTHR22939:SF130">
    <property type="entry name" value="PERIPLASMIC SERINE ENDOPROTEASE DEGP-LIKE-RELATED"/>
    <property type="match status" value="1"/>
</dbReference>
<keyword evidence="19" id="KW-1185">Reference proteome</keyword>
<evidence type="ECO:0000256" key="10">
    <source>
        <dbReference type="ARBA" id="ARBA00022764"/>
    </source>
</evidence>
<dbReference type="SMART" id="SM00228">
    <property type="entry name" value="PDZ"/>
    <property type="match status" value="2"/>
</dbReference>
<dbReference type="Proteomes" id="UP001620408">
    <property type="component" value="Unassembled WGS sequence"/>
</dbReference>
<feature type="region of interest" description="Disordered" evidence="15">
    <location>
        <begin position="65"/>
        <end position="88"/>
    </location>
</feature>
<keyword evidence="10" id="KW-0574">Periplasm</keyword>
<keyword evidence="13" id="KW-0346">Stress response</keyword>
<dbReference type="InterPro" id="IPR001478">
    <property type="entry name" value="PDZ"/>
</dbReference>
<name>A0ABW8K788_9GAMM</name>
<evidence type="ECO:0000256" key="1">
    <source>
        <dbReference type="ARBA" id="ARBA00001772"/>
    </source>
</evidence>
<dbReference type="PANTHER" id="PTHR22939">
    <property type="entry name" value="SERINE PROTEASE FAMILY S1C HTRA-RELATED"/>
    <property type="match status" value="1"/>
</dbReference>
<feature type="chain" id="PRO_5047110412" description="Probable periplasmic serine endoprotease DegP-like" evidence="16">
    <location>
        <begin position="26"/>
        <end position="507"/>
    </location>
</feature>
<evidence type="ECO:0000256" key="12">
    <source>
        <dbReference type="ARBA" id="ARBA00022825"/>
    </source>
</evidence>
<evidence type="ECO:0000256" key="16">
    <source>
        <dbReference type="SAM" id="SignalP"/>
    </source>
</evidence>
<proteinExistence type="inferred from homology"/>
<evidence type="ECO:0000259" key="17">
    <source>
        <dbReference type="PROSITE" id="PS50106"/>
    </source>
</evidence>
<feature type="signal peptide" evidence="16">
    <location>
        <begin position="1"/>
        <end position="25"/>
    </location>
</feature>
<evidence type="ECO:0000256" key="11">
    <source>
        <dbReference type="ARBA" id="ARBA00022801"/>
    </source>
</evidence>
<evidence type="ECO:0000256" key="5">
    <source>
        <dbReference type="ARBA" id="ARBA00013035"/>
    </source>
</evidence>
<dbReference type="InterPro" id="IPR036034">
    <property type="entry name" value="PDZ_sf"/>
</dbReference>
<keyword evidence="11" id="KW-0378">Hydrolase</keyword>
<feature type="domain" description="PDZ" evidence="17">
    <location>
        <begin position="288"/>
        <end position="372"/>
    </location>
</feature>
<evidence type="ECO:0000256" key="7">
    <source>
        <dbReference type="ARBA" id="ARBA00022670"/>
    </source>
</evidence>
<gene>
    <name evidence="18" type="ORF">ISS97_09840</name>
</gene>
<comment type="subcellular location">
    <subcellularLocation>
        <location evidence="3">Periplasm</location>
    </subcellularLocation>
</comment>
<comment type="catalytic activity">
    <reaction evidence="1">
        <text>Acts on substrates that are at least partially unfolded. The cleavage site P1 residue is normally between a pair of hydrophobic residues, such as Val-|-Val.</text>
        <dbReference type="EC" id="3.4.21.107"/>
    </reaction>
</comment>
<evidence type="ECO:0000256" key="4">
    <source>
        <dbReference type="ARBA" id="ARBA00010541"/>
    </source>
</evidence>
<evidence type="ECO:0000313" key="18">
    <source>
        <dbReference type="EMBL" id="MFK2917567.1"/>
    </source>
</evidence>
<evidence type="ECO:0000256" key="14">
    <source>
        <dbReference type="ARBA" id="ARBA00032850"/>
    </source>
</evidence>
<dbReference type="RefSeq" id="WP_379986857.1">
    <property type="nucleotide sequence ID" value="NZ_JADIKD010000010.1"/>
</dbReference>
<evidence type="ECO:0000256" key="15">
    <source>
        <dbReference type="SAM" id="MobiDB-lite"/>
    </source>
</evidence>
<feature type="domain" description="PDZ" evidence="17">
    <location>
        <begin position="407"/>
        <end position="465"/>
    </location>
</feature>
<dbReference type="Pfam" id="PF13365">
    <property type="entry name" value="Trypsin_2"/>
    <property type="match status" value="1"/>
</dbReference>